<dbReference type="GO" id="GO:0046685">
    <property type="term" value="P:response to arsenic-containing substance"/>
    <property type="evidence" value="ECO:0007669"/>
    <property type="project" value="UniProtKB-KW"/>
</dbReference>
<evidence type="ECO:0000313" key="3">
    <source>
        <dbReference type="EMBL" id="SER86270.1"/>
    </source>
</evidence>
<sequence length="153" mass="16808">MSRKNVLFLCNHNSARSIIAEVLLNDFGGDHYRAFSAGIRPGDGPHPMALETLRAHGHEIGEVRSKGAELFTGPDAPTLHYVITLCDSVAQEDCPVWPGQPERAQWRLPNPAAVAGSDAEKRAAFEDLYASLRRGLKIFAEDDERSLRNMALA</sequence>
<evidence type="ECO:0000259" key="2">
    <source>
        <dbReference type="SMART" id="SM00226"/>
    </source>
</evidence>
<feature type="domain" description="Phosphotyrosine protein phosphatase I" evidence="2">
    <location>
        <begin position="4"/>
        <end position="142"/>
    </location>
</feature>
<dbReference type="AlphaFoldDB" id="A0A1H9SMM0"/>
<dbReference type="Proteomes" id="UP000198885">
    <property type="component" value="Unassembled WGS sequence"/>
</dbReference>
<dbReference type="InterPro" id="IPR023485">
    <property type="entry name" value="Ptyr_pPase"/>
</dbReference>
<dbReference type="PANTHER" id="PTHR43428:SF1">
    <property type="entry name" value="ARSENATE REDUCTASE"/>
    <property type="match status" value="1"/>
</dbReference>
<dbReference type="SMART" id="SM00226">
    <property type="entry name" value="LMWPc"/>
    <property type="match status" value="1"/>
</dbReference>
<proteinExistence type="predicted"/>
<dbReference type="Gene3D" id="3.40.50.2300">
    <property type="match status" value="1"/>
</dbReference>
<reference evidence="3 4" key="1">
    <citation type="submission" date="2016-10" db="EMBL/GenBank/DDBJ databases">
        <authorList>
            <person name="de Groot N.N."/>
        </authorList>
    </citation>
    <scope>NUCLEOTIDE SEQUENCE [LARGE SCALE GENOMIC DNA]</scope>
    <source>
        <strain evidence="3 4">DSM 23042</strain>
    </source>
</reference>
<dbReference type="CDD" id="cd16345">
    <property type="entry name" value="LMWP_ArsC"/>
    <property type="match status" value="1"/>
</dbReference>
<gene>
    <name evidence="3" type="ORF">SAMN04490244_103293</name>
</gene>
<dbReference type="PANTHER" id="PTHR43428">
    <property type="entry name" value="ARSENATE REDUCTASE"/>
    <property type="match status" value="1"/>
</dbReference>
<evidence type="ECO:0000256" key="1">
    <source>
        <dbReference type="ARBA" id="ARBA00022849"/>
    </source>
</evidence>
<evidence type="ECO:0000313" key="4">
    <source>
        <dbReference type="Proteomes" id="UP000198885"/>
    </source>
</evidence>
<accession>A0A1H9SMM0</accession>
<dbReference type="InterPro" id="IPR036196">
    <property type="entry name" value="Ptyr_pPase_sf"/>
</dbReference>
<keyword evidence="4" id="KW-1185">Reference proteome</keyword>
<dbReference type="Pfam" id="PF01451">
    <property type="entry name" value="LMWPc"/>
    <property type="match status" value="1"/>
</dbReference>
<organism evidence="3 4">
    <name type="scientific">Tranquillimonas rosea</name>
    <dbReference type="NCBI Taxonomy" id="641238"/>
    <lineage>
        <taxon>Bacteria</taxon>
        <taxon>Pseudomonadati</taxon>
        <taxon>Pseudomonadota</taxon>
        <taxon>Alphaproteobacteria</taxon>
        <taxon>Rhodobacterales</taxon>
        <taxon>Roseobacteraceae</taxon>
        <taxon>Tranquillimonas</taxon>
    </lineage>
</organism>
<protein>
    <submittedName>
        <fullName evidence="3">Protein-tyrosine-phosphatase</fullName>
    </submittedName>
</protein>
<name>A0A1H9SMM0_9RHOB</name>
<keyword evidence="1" id="KW-0059">Arsenical resistance</keyword>
<dbReference type="RefSeq" id="WP_177190405.1">
    <property type="nucleotide sequence ID" value="NZ_FOGU01000003.1"/>
</dbReference>
<dbReference type="STRING" id="641238.SAMN04490244_103293"/>
<dbReference type="SUPFAM" id="SSF52788">
    <property type="entry name" value="Phosphotyrosine protein phosphatases I"/>
    <property type="match status" value="1"/>
</dbReference>
<dbReference type="EMBL" id="FOGU01000003">
    <property type="protein sequence ID" value="SER86270.1"/>
    <property type="molecule type" value="Genomic_DNA"/>
</dbReference>